<proteinExistence type="predicted"/>
<keyword evidence="1" id="KW-0472">Membrane</keyword>
<name>A0A9D1G4A0_9FIRM</name>
<feature type="non-terminal residue" evidence="3">
    <location>
        <position position="1"/>
    </location>
</feature>
<keyword evidence="1" id="KW-1133">Transmembrane helix</keyword>
<evidence type="ECO:0000313" key="3">
    <source>
        <dbReference type="EMBL" id="HIS97262.1"/>
    </source>
</evidence>
<dbReference type="PANTHER" id="PTHR43849">
    <property type="entry name" value="BLL3936 PROTEIN"/>
    <property type="match status" value="1"/>
</dbReference>
<dbReference type="Pfam" id="PF11874">
    <property type="entry name" value="DUF3394"/>
    <property type="match status" value="1"/>
</dbReference>
<dbReference type="Proteomes" id="UP000886876">
    <property type="component" value="Unassembled WGS sequence"/>
</dbReference>
<accession>A0A9D1G4A0</accession>
<dbReference type="InterPro" id="IPR021814">
    <property type="entry name" value="DUF3394"/>
</dbReference>
<comment type="caution">
    <text evidence="3">The sequence shown here is derived from an EMBL/GenBank/DDBJ whole genome shotgun (WGS) entry which is preliminary data.</text>
</comment>
<feature type="transmembrane region" description="Helical" evidence="1">
    <location>
        <begin position="92"/>
        <end position="112"/>
    </location>
</feature>
<feature type="transmembrane region" description="Helical" evidence="1">
    <location>
        <begin position="6"/>
        <end position="31"/>
    </location>
</feature>
<gene>
    <name evidence="3" type="ORF">IAD42_04730</name>
</gene>
<reference evidence="3" key="2">
    <citation type="journal article" date="2021" name="PeerJ">
        <title>Extensive microbial diversity within the chicken gut microbiome revealed by metagenomics and culture.</title>
        <authorList>
            <person name="Gilroy R."/>
            <person name="Ravi A."/>
            <person name="Getino M."/>
            <person name="Pursley I."/>
            <person name="Horton D.L."/>
            <person name="Alikhan N.F."/>
            <person name="Baker D."/>
            <person name="Gharbi K."/>
            <person name="Hall N."/>
            <person name="Watson M."/>
            <person name="Adriaenssens E.M."/>
            <person name="Foster-Nyarko E."/>
            <person name="Jarju S."/>
            <person name="Secka A."/>
            <person name="Antonio M."/>
            <person name="Oren A."/>
            <person name="Chaudhuri R.R."/>
            <person name="La Ragione R."/>
            <person name="Hildebrand F."/>
            <person name="Pallen M.J."/>
        </authorList>
    </citation>
    <scope>NUCLEOTIDE SEQUENCE</scope>
    <source>
        <strain evidence="3">ChiHecec3B27-6122</strain>
    </source>
</reference>
<dbReference type="InterPro" id="IPR010656">
    <property type="entry name" value="DctM"/>
</dbReference>
<keyword evidence="1" id="KW-0812">Transmembrane</keyword>
<protein>
    <submittedName>
        <fullName evidence="3">DUF3394 domain-containing protein</fullName>
    </submittedName>
</protein>
<evidence type="ECO:0000256" key="1">
    <source>
        <dbReference type="SAM" id="Phobius"/>
    </source>
</evidence>
<evidence type="ECO:0000313" key="4">
    <source>
        <dbReference type="Proteomes" id="UP000886876"/>
    </source>
</evidence>
<feature type="domain" description="TRAP C4-dicarboxylate transport system permease DctM subunit" evidence="2">
    <location>
        <begin position="7"/>
        <end position="113"/>
    </location>
</feature>
<dbReference type="AlphaFoldDB" id="A0A9D1G4A0"/>
<sequence>SGGIPMIGLILTMLCCIVLGMGVPTTANYVIMATTCAPILERLGIDPIAAHFFVFYFGIVADITPPVALAAYAGSAIAKSNPMKTGIQATKLAIGAFIVPYVFALNPTMLFIDAGVADIILICITAVLGMFGIAAAMNGYLFKKIQWYMRIAFMVSGLMLLVPGLVTDIAGLVLLGGLSIYQYVTRGRDTAPKAA</sequence>
<feature type="transmembrane region" description="Helical" evidence="1">
    <location>
        <begin position="147"/>
        <end position="178"/>
    </location>
</feature>
<organism evidence="3 4">
    <name type="scientific">Candidatus Scatomorpha pullistercoris</name>
    <dbReference type="NCBI Taxonomy" id="2840929"/>
    <lineage>
        <taxon>Bacteria</taxon>
        <taxon>Bacillati</taxon>
        <taxon>Bacillota</taxon>
        <taxon>Clostridia</taxon>
        <taxon>Eubacteriales</taxon>
        <taxon>Candidatus Scatomorpha</taxon>
    </lineage>
</organism>
<dbReference type="PANTHER" id="PTHR43849:SF2">
    <property type="entry name" value="BLL3936 PROTEIN"/>
    <property type="match status" value="1"/>
</dbReference>
<dbReference type="Pfam" id="PF06808">
    <property type="entry name" value="DctM"/>
    <property type="match status" value="1"/>
</dbReference>
<dbReference type="EMBL" id="DVJS01000114">
    <property type="protein sequence ID" value="HIS97262.1"/>
    <property type="molecule type" value="Genomic_DNA"/>
</dbReference>
<feature type="transmembrane region" description="Helical" evidence="1">
    <location>
        <begin position="52"/>
        <end position="72"/>
    </location>
</feature>
<evidence type="ECO:0000259" key="2">
    <source>
        <dbReference type="Pfam" id="PF06808"/>
    </source>
</evidence>
<feature type="transmembrane region" description="Helical" evidence="1">
    <location>
        <begin position="119"/>
        <end position="141"/>
    </location>
</feature>
<reference evidence="3" key="1">
    <citation type="submission" date="2020-10" db="EMBL/GenBank/DDBJ databases">
        <authorList>
            <person name="Gilroy R."/>
        </authorList>
    </citation>
    <scope>NUCLEOTIDE SEQUENCE</scope>
    <source>
        <strain evidence="3">ChiHecec3B27-6122</strain>
    </source>
</reference>